<dbReference type="AlphaFoldDB" id="A0A2P8E312"/>
<feature type="domain" description="ABC transporter" evidence="4">
    <location>
        <begin position="3"/>
        <end position="238"/>
    </location>
</feature>
<dbReference type="EMBL" id="PYGF01000006">
    <property type="protein sequence ID" value="PSL03860.1"/>
    <property type="molecule type" value="Genomic_DNA"/>
</dbReference>
<proteinExistence type="predicted"/>
<reference evidence="5 6" key="1">
    <citation type="submission" date="2018-03" db="EMBL/GenBank/DDBJ databases">
        <title>Genomic Encyclopedia of Archaeal and Bacterial Type Strains, Phase II (KMG-II): from individual species to whole genera.</title>
        <authorList>
            <person name="Goeker M."/>
        </authorList>
    </citation>
    <scope>NUCLEOTIDE SEQUENCE [LARGE SCALE GENOMIC DNA]</scope>
    <source>
        <strain evidence="5 6">DSM 28057</strain>
    </source>
</reference>
<dbReference type="GO" id="GO:0005524">
    <property type="term" value="F:ATP binding"/>
    <property type="evidence" value="ECO:0007669"/>
    <property type="project" value="UniProtKB-KW"/>
</dbReference>
<dbReference type="SMART" id="SM00382">
    <property type="entry name" value="AAA"/>
    <property type="match status" value="1"/>
</dbReference>
<dbReference type="PANTHER" id="PTHR42734">
    <property type="entry name" value="METAL TRANSPORT SYSTEM ATP-BINDING PROTEIN TM_0124-RELATED"/>
    <property type="match status" value="1"/>
</dbReference>
<dbReference type="CDD" id="cd03235">
    <property type="entry name" value="ABC_Metallic_Cations"/>
    <property type="match status" value="1"/>
</dbReference>
<evidence type="ECO:0000313" key="6">
    <source>
        <dbReference type="Proteomes" id="UP000240708"/>
    </source>
</evidence>
<dbReference type="InterPro" id="IPR027417">
    <property type="entry name" value="P-loop_NTPase"/>
</dbReference>
<dbReference type="InterPro" id="IPR003593">
    <property type="entry name" value="AAA+_ATPase"/>
</dbReference>
<dbReference type="SUPFAM" id="SSF52540">
    <property type="entry name" value="P-loop containing nucleoside triphosphate hydrolases"/>
    <property type="match status" value="1"/>
</dbReference>
<dbReference type="InterPro" id="IPR003439">
    <property type="entry name" value="ABC_transporter-like_ATP-bd"/>
</dbReference>
<keyword evidence="3 5" id="KW-0067">ATP-binding</keyword>
<accession>A0A2P8E312</accession>
<gene>
    <name evidence="5" type="ORF">CLV48_106100</name>
</gene>
<comment type="caution">
    <text evidence="5">The sequence shown here is derived from an EMBL/GenBank/DDBJ whole genome shotgun (WGS) entry which is preliminary data.</text>
</comment>
<dbReference type="PROSITE" id="PS50893">
    <property type="entry name" value="ABC_TRANSPORTER_2"/>
    <property type="match status" value="1"/>
</dbReference>
<dbReference type="InterPro" id="IPR017871">
    <property type="entry name" value="ABC_transporter-like_CS"/>
</dbReference>
<dbReference type="PROSITE" id="PS00211">
    <property type="entry name" value="ABC_TRANSPORTER_1"/>
    <property type="match status" value="1"/>
</dbReference>
<evidence type="ECO:0000313" key="5">
    <source>
        <dbReference type="EMBL" id="PSL03860.1"/>
    </source>
</evidence>
<evidence type="ECO:0000259" key="4">
    <source>
        <dbReference type="PROSITE" id="PS50893"/>
    </source>
</evidence>
<dbReference type="GO" id="GO:0016887">
    <property type="term" value="F:ATP hydrolysis activity"/>
    <property type="evidence" value="ECO:0007669"/>
    <property type="project" value="InterPro"/>
</dbReference>
<keyword evidence="6" id="KW-1185">Reference proteome</keyword>
<keyword evidence="2" id="KW-0547">Nucleotide-binding</keyword>
<dbReference type="Gene3D" id="3.40.50.300">
    <property type="entry name" value="P-loop containing nucleotide triphosphate hydrolases"/>
    <property type="match status" value="1"/>
</dbReference>
<sequence>MLLKVDQLGFQYDSQPVFQDVSFTLNEGELCAILGINGSGKSTLFKCIMGFLHAKSGSISFEGKEKNLYKISEIAKKIAYVPQDHPITFPYLVREMVLMGRTVHISNYFKISDDHYLKAEEALQALSLEGLADKPFNQLSGGQRQMVLIARALAQQTTLMLLDEPTSSLDFKNQLLIWHILLQLKKEGKSVLVCTHDPNHVLWFCDRVLILDNKRLIADGPPKEVMTEQVLQQIYGPMCTLETIAEKKMVLPRKN</sequence>
<dbReference type="PANTHER" id="PTHR42734:SF19">
    <property type="entry name" value="IRON COMPOUNDS ABC TRANSPORTER, ATP-BINDING PROTEIN"/>
    <property type="match status" value="1"/>
</dbReference>
<dbReference type="FunFam" id="3.40.50.300:FF:000134">
    <property type="entry name" value="Iron-enterobactin ABC transporter ATP-binding protein"/>
    <property type="match status" value="1"/>
</dbReference>
<evidence type="ECO:0000256" key="2">
    <source>
        <dbReference type="ARBA" id="ARBA00022741"/>
    </source>
</evidence>
<dbReference type="Pfam" id="PF00005">
    <property type="entry name" value="ABC_tran"/>
    <property type="match status" value="1"/>
</dbReference>
<organism evidence="5 6">
    <name type="scientific">Cecembia rubra</name>
    <dbReference type="NCBI Taxonomy" id="1485585"/>
    <lineage>
        <taxon>Bacteria</taxon>
        <taxon>Pseudomonadati</taxon>
        <taxon>Bacteroidota</taxon>
        <taxon>Cytophagia</taxon>
        <taxon>Cytophagales</taxon>
        <taxon>Cyclobacteriaceae</taxon>
        <taxon>Cecembia</taxon>
    </lineage>
</organism>
<evidence type="ECO:0000256" key="3">
    <source>
        <dbReference type="ARBA" id="ARBA00022840"/>
    </source>
</evidence>
<dbReference type="Proteomes" id="UP000240708">
    <property type="component" value="Unassembled WGS sequence"/>
</dbReference>
<dbReference type="RefSeq" id="WP_106567536.1">
    <property type="nucleotide sequence ID" value="NZ_JAUVYL010000067.1"/>
</dbReference>
<keyword evidence="1" id="KW-0813">Transport</keyword>
<evidence type="ECO:0000256" key="1">
    <source>
        <dbReference type="ARBA" id="ARBA00022448"/>
    </source>
</evidence>
<dbReference type="OrthoDB" id="9806726at2"/>
<name>A0A2P8E312_9BACT</name>
<dbReference type="InterPro" id="IPR050153">
    <property type="entry name" value="Metal_Ion_Import_ABC"/>
</dbReference>
<protein>
    <submittedName>
        <fullName evidence="5">Iron complex transport system ATP-binding protein</fullName>
    </submittedName>
</protein>